<accession>A0A0M8K5Y4</accession>
<comment type="caution">
    <text evidence="11">The sequence shown here is derived from an EMBL/GenBank/DDBJ whole genome shotgun (WGS) entry which is preliminary data.</text>
</comment>
<evidence type="ECO:0000313" key="11">
    <source>
        <dbReference type="EMBL" id="GAP62425.1"/>
    </source>
</evidence>
<dbReference type="Gene3D" id="3.10.430.100">
    <property type="entry name" value="Ribosomal protein L9, C-terminal domain"/>
    <property type="match status" value="1"/>
</dbReference>
<dbReference type="SUPFAM" id="SSF55653">
    <property type="entry name" value="Ribosomal protein L9 C-domain"/>
    <property type="match status" value="1"/>
</dbReference>
<keyword evidence="8" id="KW-0175">Coiled coil</keyword>
<dbReference type="SUPFAM" id="SSF55658">
    <property type="entry name" value="L9 N-domain-like"/>
    <property type="match status" value="1"/>
</dbReference>
<evidence type="ECO:0000313" key="13">
    <source>
        <dbReference type="Proteomes" id="UP000037784"/>
    </source>
</evidence>
<dbReference type="GO" id="GO:0006412">
    <property type="term" value="P:translation"/>
    <property type="evidence" value="ECO:0007669"/>
    <property type="project" value="UniProtKB-UniRule"/>
</dbReference>
<protein>
    <recommendedName>
        <fullName evidence="6 7">Large ribosomal subunit protein bL9</fullName>
    </recommendedName>
</protein>
<keyword evidence="5 7" id="KW-0687">Ribonucleoprotein</keyword>
<sequence length="175" mass="18668">MEVLLLKDVPNLGLAGEIKNVSDGFARNYLIPQGLAKVATPGIKKQAEQIRLAAERRRERERKDAEALAARIAELTLEFTAKVGETGQLFGSVTAAQIADRLSDALGVEIDRHNLDLNRPIRQLGTYEVPVRLAGGVVQAVKVVVVGEGGETAESLGLTAEQGETEAEAEAEAEA</sequence>
<dbReference type="NCBIfam" id="TIGR00158">
    <property type="entry name" value="L9"/>
    <property type="match status" value="1"/>
</dbReference>
<evidence type="ECO:0000313" key="14">
    <source>
        <dbReference type="Proteomes" id="UP000050502"/>
    </source>
</evidence>
<dbReference type="InterPro" id="IPR020594">
    <property type="entry name" value="Ribosomal_bL9_bac/chp"/>
</dbReference>
<dbReference type="InterPro" id="IPR020069">
    <property type="entry name" value="Ribosomal_bL9_C"/>
</dbReference>
<evidence type="ECO:0000256" key="8">
    <source>
        <dbReference type="SAM" id="Coils"/>
    </source>
</evidence>
<dbReference type="Gene3D" id="3.40.5.10">
    <property type="entry name" value="Ribosomal protein L9, N-terminal domain"/>
    <property type="match status" value="1"/>
</dbReference>
<keyword evidence="4 7" id="KW-0689">Ribosomal protein</keyword>
<comment type="function">
    <text evidence="7">Binds to the 23S rRNA.</text>
</comment>
<gene>
    <name evidence="7" type="primary">rplI</name>
    <name evidence="11" type="ORF">ARMA_0848</name>
    <name evidence="12" type="ORF">SE16_05345</name>
</gene>
<organism evidence="11 13">
    <name type="scientific">Ardenticatena maritima</name>
    <dbReference type="NCBI Taxonomy" id="872965"/>
    <lineage>
        <taxon>Bacteria</taxon>
        <taxon>Bacillati</taxon>
        <taxon>Chloroflexota</taxon>
        <taxon>Ardenticatenia</taxon>
        <taxon>Ardenticatenales</taxon>
        <taxon>Ardenticatenaceae</taxon>
        <taxon>Ardenticatena</taxon>
    </lineage>
</organism>
<evidence type="ECO:0000256" key="9">
    <source>
        <dbReference type="SAM" id="MobiDB-lite"/>
    </source>
</evidence>
<reference evidence="11" key="1">
    <citation type="journal article" date="2015" name="Genome Announc.">
        <title>Draft Genome Sequence of a Heterotrophic Facultative Anaerobic Thermophilic Bacterium, Ardenticatena maritima Strain 110ST.</title>
        <authorList>
            <person name="Kawaichi S."/>
            <person name="Yoshida T."/>
            <person name="Sako Y."/>
            <person name="Nakamura R."/>
        </authorList>
    </citation>
    <scope>NUCLEOTIDE SEQUENCE [LARGE SCALE GENOMIC DNA]</scope>
    <source>
        <strain evidence="11">110S</strain>
    </source>
</reference>
<dbReference type="EMBL" id="BBZA01000056">
    <property type="protein sequence ID" value="GAP62425.1"/>
    <property type="molecule type" value="Genomic_DNA"/>
</dbReference>
<evidence type="ECO:0000256" key="4">
    <source>
        <dbReference type="ARBA" id="ARBA00022980"/>
    </source>
</evidence>
<dbReference type="Pfam" id="PF01281">
    <property type="entry name" value="Ribosomal_L9_N"/>
    <property type="match status" value="1"/>
</dbReference>
<dbReference type="Pfam" id="PF03948">
    <property type="entry name" value="Ribosomal_L9_C"/>
    <property type="match status" value="1"/>
</dbReference>
<dbReference type="GO" id="GO:1990904">
    <property type="term" value="C:ribonucleoprotein complex"/>
    <property type="evidence" value="ECO:0007669"/>
    <property type="project" value="UniProtKB-KW"/>
</dbReference>
<dbReference type="FunCoup" id="A0A0M8K5Y4">
    <property type="interactions" value="515"/>
</dbReference>
<dbReference type="Proteomes" id="UP000050502">
    <property type="component" value="Unassembled WGS sequence"/>
</dbReference>
<evidence type="ECO:0000313" key="12">
    <source>
        <dbReference type="EMBL" id="KPL88268.1"/>
    </source>
</evidence>
<dbReference type="OrthoDB" id="9788336at2"/>
<reference evidence="12 14" key="2">
    <citation type="submission" date="2015-07" db="EMBL/GenBank/DDBJ databases">
        <title>Whole genome sequence of Ardenticatena maritima DSM 23922.</title>
        <authorList>
            <person name="Hemp J."/>
            <person name="Ward L.M."/>
            <person name="Pace L.A."/>
            <person name="Fischer W.W."/>
        </authorList>
    </citation>
    <scope>NUCLEOTIDE SEQUENCE [LARGE SCALE GENOMIC DNA]</scope>
    <source>
        <strain evidence="12 14">110S</strain>
    </source>
</reference>
<keyword evidence="3 7" id="KW-0694">RNA-binding</keyword>
<name>A0A0M8K5Y4_9CHLR</name>
<dbReference type="PATRIC" id="fig|872965.6.peg.1094"/>
<comment type="similarity">
    <text evidence="1 7">Belongs to the bacterial ribosomal protein bL9 family.</text>
</comment>
<dbReference type="GO" id="GO:0019843">
    <property type="term" value="F:rRNA binding"/>
    <property type="evidence" value="ECO:0007669"/>
    <property type="project" value="UniProtKB-UniRule"/>
</dbReference>
<feature type="domain" description="Ribosomal protein L9" evidence="10">
    <location>
        <begin position="13"/>
        <end position="40"/>
    </location>
</feature>
<evidence type="ECO:0000256" key="5">
    <source>
        <dbReference type="ARBA" id="ARBA00023274"/>
    </source>
</evidence>
<dbReference type="InterPro" id="IPR020070">
    <property type="entry name" value="Ribosomal_bL9_N"/>
</dbReference>
<evidence type="ECO:0000256" key="7">
    <source>
        <dbReference type="HAMAP-Rule" id="MF_00503"/>
    </source>
</evidence>
<dbReference type="PANTHER" id="PTHR21368">
    <property type="entry name" value="50S RIBOSOMAL PROTEIN L9"/>
    <property type="match status" value="1"/>
</dbReference>
<dbReference type="InterPro" id="IPR000244">
    <property type="entry name" value="Ribosomal_bL9"/>
</dbReference>
<evidence type="ECO:0000256" key="6">
    <source>
        <dbReference type="ARBA" id="ARBA00035292"/>
    </source>
</evidence>
<evidence type="ECO:0000256" key="3">
    <source>
        <dbReference type="ARBA" id="ARBA00022884"/>
    </source>
</evidence>
<keyword evidence="13" id="KW-1185">Reference proteome</keyword>
<dbReference type="Proteomes" id="UP000037784">
    <property type="component" value="Unassembled WGS sequence"/>
</dbReference>
<evidence type="ECO:0000259" key="10">
    <source>
        <dbReference type="PROSITE" id="PS00651"/>
    </source>
</evidence>
<dbReference type="HAMAP" id="MF_00503">
    <property type="entry name" value="Ribosomal_bL9"/>
    <property type="match status" value="1"/>
</dbReference>
<reference evidence="13" key="3">
    <citation type="submission" date="2015-08" db="EMBL/GenBank/DDBJ databases">
        <title>Draft Genome Sequence of a Heterotrophic Facultative Anaerobic Bacterium Ardenticatena maritima Strain 110S.</title>
        <authorList>
            <person name="Kawaichi S."/>
            <person name="Yoshida T."/>
            <person name="Sako Y."/>
            <person name="Nakamura R."/>
        </authorList>
    </citation>
    <scope>NUCLEOTIDE SEQUENCE [LARGE SCALE GENOMIC DNA]</scope>
    <source>
        <strain evidence="13">110S</strain>
    </source>
</reference>
<feature type="compositionally biased region" description="Acidic residues" evidence="9">
    <location>
        <begin position="163"/>
        <end position="175"/>
    </location>
</feature>
<dbReference type="RefSeq" id="WP_082374099.1">
    <property type="nucleotide sequence ID" value="NZ_BBZA01000056.1"/>
</dbReference>
<dbReference type="InterPro" id="IPR036791">
    <property type="entry name" value="Ribosomal_bL9_C_sf"/>
</dbReference>
<dbReference type="GO" id="GO:0003735">
    <property type="term" value="F:structural constituent of ribosome"/>
    <property type="evidence" value="ECO:0007669"/>
    <property type="project" value="InterPro"/>
</dbReference>
<dbReference type="STRING" id="872965.SE16_05345"/>
<keyword evidence="2 7" id="KW-0699">rRNA-binding</keyword>
<dbReference type="InterPro" id="IPR036935">
    <property type="entry name" value="Ribosomal_bL9_N_sf"/>
</dbReference>
<dbReference type="PROSITE" id="PS00651">
    <property type="entry name" value="RIBOSOMAL_L9"/>
    <property type="match status" value="1"/>
</dbReference>
<proteinExistence type="inferred from homology"/>
<dbReference type="AlphaFoldDB" id="A0A0M8K5Y4"/>
<evidence type="ECO:0000256" key="2">
    <source>
        <dbReference type="ARBA" id="ARBA00022730"/>
    </source>
</evidence>
<dbReference type="GO" id="GO:0005840">
    <property type="term" value="C:ribosome"/>
    <property type="evidence" value="ECO:0007669"/>
    <property type="project" value="UniProtKB-KW"/>
</dbReference>
<feature type="region of interest" description="Disordered" evidence="9">
    <location>
        <begin position="154"/>
        <end position="175"/>
    </location>
</feature>
<feature type="coiled-coil region" evidence="8">
    <location>
        <begin position="44"/>
        <end position="78"/>
    </location>
</feature>
<evidence type="ECO:0000256" key="1">
    <source>
        <dbReference type="ARBA" id="ARBA00010605"/>
    </source>
</evidence>
<dbReference type="InterPro" id="IPR009027">
    <property type="entry name" value="Ribosomal_bL9/RNase_H1_N"/>
</dbReference>
<dbReference type="EMBL" id="LGKN01000004">
    <property type="protein sequence ID" value="KPL88268.1"/>
    <property type="molecule type" value="Genomic_DNA"/>
</dbReference>